<accession>A0A2G5TGI5</accession>
<evidence type="ECO:0000313" key="2">
    <source>
        <dbReference type="EMBL" id="PIC26377.1"/>
    </source>
</evidence>
<dbReference type="AlphaFoldDB" id="A0A2G5TGI5"/>
<gene>
    <name evidence="2" type="primary">Cnig_chr_V.g18966</name>
    <name evidence="2" type="ORF">B9Z55_018966</name>
</gene>
<dbReference type="Proteomes" id="UP000230233">
    <property type="component" value="Chromosome V"/>
</dbReference>
<keyword evidence="1" id="KW-1133">Transmembrane helix</keyword>
<dbReference type="EMBL" id="PDUG01000005">
    <property type="protein sequence ID" value="PIC26377.1"/>
    <property type="molecule type" value="Genomic_DNA"/>
</dbReference>
<protein>
    <submittedName>
        <fullName evidence="2">Uncharacterized protein</fullName>
    </submittedName>
</protein>
<evidence type="ECO:0000313" key="3">
    <source>
        <dbReference type="Proteomes" id="UP000230233"/>
    </source>
</evidence>
<name>A0A2G5TGI5_9PELO</name>
<keyword evidence="3" id="KW-1185">Reference proteome</keyword>
<reference evidence="3" key="1">
    <citation type="submission" date="2017-10" db="EMBL/GenBank/DDBJ databases">
        <title>Rapid genome shrinkage in a self-fertile nematode reveals novel sperm competition proteins.</title>
        <authorList>
            <person name="Yin D."/>
            <person name="Schwarz E.M."/>
            <person name="Thomas C.G."/>
            <person name="Felde R.L."/>
            <person name="Korf I.F."/>
            <person name="Cutter A.D."/>
            <person name="Schartner C.M."/>
            <person name="Ralston E.J."/>
            <person name="Meyer B.J."/>
            <person name="Haag E.S."/>
        </authorList>
    </citation>
    <scope>NUCLEOTIDE SEQUENCE [LARGE SCALE GENOMIC DNA]</scope>
    <source>
        <strain evidence="3">JU1422</strain>
    </source>
</reference>
<sequence>MSAIDVVVKGFRLIFPKNENIFVLFAFLWSLFVANRQTTDKNWKQNVINACKIIRLISIPLFHRYPVDWLFIFTTSSIFIFVLRS</sequence>
<keyword evidence="1" id="KW-0812">Transmembrane</keyword>
<evidence type="ECO:0000256" key="1">
    <source>
        <dbReference type="SAM" id="Phobius"/>
    </source>
</evidence>
<organism evidence="2 3">
    <name type="scientific">Caenorhabditis nigoni</name>
    <dbReference type="NCBI Taxonomy" id="1611254"/>
    <lineage>
        <taxon>Eukaryota</taxon>
        <taxon>Metazoa</taxon>
        <taxon>Ecdysozoa</taxon>
        <taxon>Nematoda</taxon>
        <taxon>Chromadorea</taxon>
        <taxon>Rhabditida</taxon>
        <taxon>Rhabditina</taxon>
        <taxon>Rhabditomorpha</taxon>
        <taxon>Rhabditoidea</taxon>
        <taxon>Rhabditidae</taxon>
        <taxon>Peloderinae</taxon>
        <taxon>Caenorhabditis</taxon>
    </lineage>
</organism>
<comment type="caution">
    <text evidence="2">The sequence shown here is derived from an EMBL/GenBank/DDBJ whole genome shotgun (WGS) entry which is preliminary data.</text>
</comment>
<proteinExistence type="predicted"/>
<feature type="transmembrane region" description="Helical" evidence="1">
    <location>
        <begin position="65"/>
        <end position="83"/>
    </location>
</feature>
<keyword evidence="1" id="KW-0472">Membrane</keyword>